<dbReference type="EMBL" id="BARU01005665">
    <property type="protein sequence ID" value="GAH39661.1"/>
    <property type="molecule type" value="Genomic_DNA"/>
</dbReference>
<comment type="caution">
    <text evidence="2">The sequence shown here is derived from an EMBL/GenBank/DDBJ whole genome shotgun (WGS) entry which is preliminary data.</text>
</comment>
<keyword evidence="1" id="KW-0812">Transmembrane</keyword>
<evidence type="ECO:0000256" key="1">
    <source>
        <dbReference type="SAM" id="Phobius"/>
    </source>
</evidence>
<accession>X1F208</accession>
<sequence>MKKRGQLKLSFGMIFSIILIIIFIAFAFFAVKKFLNIGTSAQIGKFKNDLQSDIDRIWRGSQGSEEQEYFLPSKVKYVCFVNYSVGAMGQQ</sequence>
<protein>
    <submittedName>
        <fullName evidence="2">Uncharacterized protein</fullName>
    </submittedName>
</protein>
<reference evidence="2" key="1">
    <citation type="journal article" date="2014" name="Front. Microbiol.">
        <title>High frequency of phylogenetically diverse reductive dehalogenase-homologous genes in deep subseafloor sedimentary metagenomes.</title>
        <authorList>
            <person name="Kawai M."/>
            <person name="Futagami T."/>
            <person name="Toyoda A."/>
            <person name="Takaki Y."/>
            <person name="Nishi S."/>
            <person name="Hori S."/>
            <person name="Arai W."/>
            <person name="Tsubouchi T."/>
            <person name="Morono Y."/>
            <person name="Uchiyama I."/>
            <person name="Ito T."/>
            <person name="Fujiyama A."/>
            <person name="Inagaki F."/>
            <person name="Takami H."/>
        </authorList>
    </citation>
    <scope>NUCLEOTIDE SEQUENCE</scope>
    <source>
        <strain evidence="2">Expedition CK06-06</strain>
    </source>
</reference>
<keyword evidence="1" id="KW-1133">Transmembrane helix</keyword>
<feature type="transmembrane region" description="Helical" evidence="1">
    <location>
        <begin position="12"/>
        <end position="31"/>
    </location>
</feature>
<keyword evidence="1" id="KW-0472">Membrane</keyword>
<feature type="non-terminal residue" evidence="2">
    <location>
        <position position="91"/>
    </location>
</feature>
<name>X1F208_9ZZZZ</name>
<proteinExistence type="predicted"/>
<organism evidence="2">
    <name type="scientific">marine sediment metagenome</name>
    <dbReference type="NCBI Taxonomy" id="412755"/>
    <lineage>
        <taxon>unclassified sequences</taxon>
        <taxon>metagenomes</taxon>
        <taxon>ecological metagenomes</taxon>
    </lineage>
</organism>
<evidence type="ECO:0000313" key="2">
    <source>
        <dbReference type="EMBL" id="GAH39661.1"/>
    </source>
</evidence>
<gene>
    <name evidence="2" type="ORF">S03H2_11080</name>
</gene>
<dbReference type="AlphaFoldDB" id="X1F208"/>